<feature type="compositionally biased region" description="Basic and acidic residues" evidence="1">
    <location>
        <begin position="26"/>
        <end position="37"/>
    </location>
</feature>
<dbReference type="EMBL" id="CCNE01000009">
    <property type="protein sequence ID" value="CDX52933.1"/>
    <property type="molecule type" value="Genomic_DNA"/>
</dbReference>
<evidence type="ECO:0000256" key="1">
    <source>
        <dbReference type="SAM" id="MobiDB-lite"/>
    </source>
</evidence>
<reference evidence="2 3" key="1">
    <citation type="submission" date="2014-08" db="EMBL/GenBank/DDBJ databases">
        <authorList>
            <person name="Moulin Lionel"/>
        </authorList>
    </citation>
    <scope>NUCLEOTIDE SEQUENCE [LARGE SCALE GENOMIC DNA]</scope>
</reference>
<feature type="region of interest" description="Disordered" evidence="1">
    <location>
        <begin position="1"/>
        <end position="54"/>
    </location>
</feature>
<evidence type="ECO:0000313" key="2">
    <source>
        <dbReference type="EMBL" id="CDX52933.1"/>
    </source>
</evidence>
<organism evidence="2 3">
    <name type="scientific">Mesorhizobium plurifarium</name>
    <dbReference type="NCBI Taxonomy" id="69974"/>
    <lineage>
        <taxon>Bacteria</taxon>
        <taxon>Pseudomonadati</taxon>
        <taxon>Pseudomonadota</taxon>
        <taxon>Alphaproteobacteria</taxon>
        <taxon>Hyphomicrobiales</taxon>
        <taxon>Phyllobacteriaceae</taxon>
        <taxon>Mesorhizobium</taxon>
    </lineage>
</organism>
<dbReference type="Proteomes" id="UP000046122">
    <property type="component" value="Unassembled WGS sequence"/>
</dbReference>
<name>A0A090FZB0_MESPL</name>
<accession>A0A090FZB0</accession>
<evidence type="ECO:0000313" key="3">
    <source>
        <dbReference type="Proteomes" id="UP000046122"/>
    </source>
</evidence>
<dbReference type="AlphaFoldDB" id="A0A090FZB0"/>
<gene>
    <name evidence="2" type="ORF">MPL3365_170169</name>
</gene>
<protein>
    <submittedName>
        <fullName evidence="2">Uncharacterized protein</fullName>
    </submittedName>
</protein>
<sequence length="230" mass="25647">MCQAPAGDPRHRDSEIGGKQPALLEEAQKRTQRRDRQLGAAGRTGLGSPHDEPMNVAHSQAVKIRIVAPKLFVQKPTNNREIVRQCRCRETTLGAQEFPKCVDQLTLGARIDLWQLHRHAAVAQISYQLPNGPSIATPRAQTKFRQKSICVLFPEQVEWNILPRQPSAETGQELHVLPNSRLAYPWPSSRASKPSWWLSNRPIQRSLCSASSMQTAKCLAAVTAIPQECP</sequence>
<proteinExistence type="predicted"/>